<dbReference type="VEuPathDB" id="FungiDB:H257_12775"/>
<dbReference type="Proteomes" id="UP000469452">
    <property type="component" value="Unassembled WGS sequence"/>
</dbReference>
<gene>
    <name evidence="3" type="ORF">AaE_006705</name>
</gene>
<keyword evidence="2" id="KW-0812">Transmembrane</keyword>
<feature type="region of interest" description="Disordered" evidence="1">
    <location>
        <begin position="107"/>
        <end position="143"/>
    </location>
</feature>
<dbReference type="EMBL" id="VJMI01012313">
    <property type="protein sequence ID" value="KAF0750447.1"/>
    <property type="molecule type" value="Genomic_DNA"/>
</dbReference>
<comment type="caution">
    <text evidence="3">The sequence shown here is derived from an EMBL/GenBank/DDBJ whole genome shotgun (WGS) entry which is preliminary data.</text>
</comment>
<dbReference type="AlphaFoldDB" id="A0A6A5ACC5"/>
<protein>
    <submittedName>
        <fullName evidence="3">Uncharacterized protein</fullName>
    </submittedName>
</protein>
<organism evidence="3 4">
    <name type="scientific">Aphanomyces astaci</name>
    <name type="common">Crayfish plague agent</name>
    <dbReference type="NCBI Taxonomy" id="112090"/>
    <lineage>
        <taxon>Eukaryota</taxon>
        <taxon>Sar</taxon>
        <taxon>Stramenopiles</taxon>
        <taxon>Oomycota</taxon>
        <taxon>Saprolegniomycetes</taxon>
        <taxon>Saprolegniales</taxon>
        <taxon>Verrucalvaceae</taxon>
        <taxon>Aphanomyces</taxon>
    </lineage>
</organism>
<evidence type="ECO:0000256" key="2">
    <source>
        <dbReference type="SAM" id="Phobius"/>
    </source>
</evidence>
<proteinExistence type="predicted"/>
<evidence type="ECO:0000313" key="3">
    <source>
        <dbReference type="EMBL" id="KAF0750447.1"/>
    </source>
</evidence>
<reference evidence="3 4" key="1">
    <citation type="submission" date="2019-06" db="EMBL/GenBank/DDBJ databases">
        <title>Genomics analysis of Aphanomyces spp. identifies a new class of oomycete effector associated with host adaptation.</title>
        <authorList>
            <person name="Gaulin E."/>
        </authorList>
    </citation>
    <scope>NUCLEOTIDE SEQUENCE [LARGE SCALE GENOMIC DNA]</scope>
    <source>
        <strain evidence="3 4">E</strain>
    </source>
</reference>
<feature type="compositionally biased region" description="Basic and acidic residues" evidence="1">
    <location>
        <begin position="133"/>
        <end position="143"/>
    </location>
</feature>
<evidence type="ECO:0000313" key="4">
    <source>
        <dbReference type="Proteomes" id="UP000469452"/>
    </source>
</evidence>
<feature type="non-terminal residue" evidence="3">
    <location>
        <position position="143"/>
    </location>
</feature>
<keyword evidence="2" id="KW-1133">Transmembrane helix</keyword>
<feature type="transmembrane region" description="Helical" evidence="2">
    <location>
        <begin position="12"/>
        <end position="35"/>
    </location>
</feature>
<accession>A0A6A5ACC5</accession>
<keyword evidence="2" id="KW-0472">Membrane</keyword>
<evidence type="ECO:0000256" key="1">
    <source>
        <dbReference type="SAM" id="MobiDB-lite"/>
    </source>
</evidence>
<sequence>MSVDALAGPTPLTPYIVAGAGVIALLLASGVYMTLRRRKRRALTKLCNASTSNSTTKSLIEQPFHAVLNSTKAVVWPTLDLPSPHVFTSMDLGSIVADDTIWLSPIESSNPRVPGSAAETPAQDWPEEGSEVEAPRARDGWGG</sequence>
<name>A0A6A5ACC5_APHAT</name>